<organism evidence="1 2">
    <name type="scientific">Trichinella britovi</name>
    <name type="common">Parasitic roundworm</name>
    <dbReference type="NCBI Taxonomy" id="45882"/>
    <lineage>
        <taxon>Eukaryota</taxon>
        <taxon>Metazoa</taxon>
        <taxon>Ecdysozoa</taxon>
        <taxon>Nematoda</taxon>
        <taxon>Enoplea</taxon>
        <taxon>Dorylaimia</taxon>
        <taxon>Trichinellida</taxon>
        <taxon>Trichinellidae</taxon>
        <taxon>Trichinella</taxon>
    </lineage>
</organism>
<keyword evidence="2" id="KW-1185">Reference proteome</keyword>
<gene>
    <name evidence="1" type="ORF">T03_15782</name>
</gene>
<accession>A0A0V1DD86</accession>
<evidence type="ECO:0000313" key="2">
    <source>
        <dbReference type="Proteomes" id="UP000054653"/>
    </source>
</evidence>
<dbReference type="AlphaFoldDB" id="A0A0V1DD86"/>
<name>A0A0V1DD86_TRIBR</name>
<evidence type="ECO:0000313" key="1">
    <source>
        <dbReference type="EMBL" id="KRY59409.1"/>
    </source>
</evidence>
<reference evidence="1 2" key="1">
    <citation type="submission" date="2015-01" db="EMBL/GenBank/DDBJ databases">
        <title>Evolution of Trichinella species and genotypes.</title>
        <authorList>
            <person name="Korhonen P.K."/>
            <person name="Edoardo P."/>
            <person name="Giuseppe L.R."/>
            <person name="Gasser R.B."/>
        </authorList>
    </citation>
    <scope>NUCLEOTIDE SEQUENCE [LARGE SCALE GENOMIC DNA]</scope>
    <source>
        <strain evidence="1">ISS120</strain>
    </source>
</reference>
<dbReference type="EMBL" id="JYDI01000013">
    <property type="protein sequence ID" value="KRY59409.1"/>
    <property type="molecule type" value="Genomic_DNA"/>
</dbReference>
<dbReference type="Proteomes" id="UP000054653">
    <property type="component" value="Unassembled WGS sequence"/>
</dbReference>
<protein>
    <submittedName>
        <fullName evidence="1">Uncharacterized protein</fullName>
    </submittedName>
</protein>
<comment type="caution">
    <text evidence="1">The sequence shown here is derived from an EMBL/GenBank/DDBJ whole genome shotgun (WGS) entry which is preliminary data.</text>
</comment>
<dbReference type="OrthoDB" id="10578391at2759"/>
<proteinExistence type="predicted"/>
<sequence length="136" mass="15359">MKRTTTHLIADGESGKGGVLFFADKGFDKNAFCNICTAIKASKLNGGTLRLGPALSNENLLDHFVEMHLLLLVSQHQNCSRNIQFDIYLYMWSNLIDNQLILRMDVFLCLYIRSKEYVDVDVPDKAIDSEISDKKG</sequence>